<dbReference type="PIRSF" id="PIRSF020606">
    <property type="entry name" value="UCP020606"/>
    <property type="match status" value="1"/>
</dbReference>
<dbReference type="EMBL" id="CZPZ01000035">
    <property type="protein sequence ID" value="CUS39475.1"/>
    <property type="molecule type" value="Genomic_DNA"/>
</dbReference>
<keyword evidence="1" id="KW-0472">Membrane</keyword>
<dbReference type="Proteomes" id="UP000198736">
    <property type="component" value="Unassembled WGS sequence"/>
</dbReference>
<proteinExistence type="predicted"/>
<feature type="transmembrane region" description="Helical" evidence="1">
    <location>
        <begin position="31"/>
        <end position="52"/>
    </location>
</feature>
<organism evidence="2 3">
    <name type="scientific">Candidatus Nitrospira nitrificans</name>
    <dbReference type="NCBI Taxonomy" id="1742973"/>
    <lineage>
        <taxon>Bacteria</taxon>
        <taxon>Pseudomonadati</taxon>
        <taxon>Nitrospirota</taxon>
        <taxon>Nitrospiria</taxon>
        <taxon>Nitrospirales</taxon>
        <taxon>Nitrospiraceae</taxon>
        <taxon>Nitrospira</taxon>
    </lineage>
</organism>
<dbReference type="InterPro" id="IPR058534">
    <property type="entry name" value="YjdF"/>
</dbReference>
<evidence type="ECO:0008006" key="4">
    <source>
        <dbReference type="Google" id="ProtNLM"/>
    </source>
</evidence>
<sequence>MSKTRVLQGLGAWYTILWALLAISPYDRQDWLLENLLALAAVIALLVSHRWFEFTTPSYVLLTGFLTLHAVGSHYTYAEVPFGHWLQRTFDLTRNPFDRLIHFSYGLLLVYPLHELLVRLAGVRGLWSYYLSVSGVVAQSGFFELIEAVVAHIVNPELGSAYLGTQGDEWDAQKDMGSALAGALITIVAVSLGERYHWLPGIDKKESLCLQEHS</sequence>
<evidence type="ECO:0000313" key="3">
    <source>
        <dbReference type="Proteomes" id="UP000198736"/>
    </source>
</evidence>
<dbReference type="RefSeq" id="WP_245631109.1">
    <property type="nucleotide sequence ID" value="NZ_CZPZ01000035.1"/>
</dbReference>
<name>A0A0S4LPG5_9BACT</name>
<dbReference type="AlphaFoldDB" id="A0A0S4LPG5"/>
<dbReference type="InterPro" id="IPR014509">
    <property type="entry name" value="YjdF-like"/>
</dbReference>
<gene>
    <name evidence="2" type="ORF">COMA2_80009</name>
</gene>
<protein>
    <recommendedName>
        <fullName evidence="4">DUF2238 domain-containing protein</fullName>
    </recommendedName>
</protein>
<evidence type="ECO:0000256" key="1">
    <source>
        <dbReference type="SAM" id="Phobius"/>
    </source>
</evidence>
<reference evidence="3" key="1">
    <citation type="submission" date="2015-10" db="EMBL/GenBank/DDBJ databases">
        <authorList>
            <person name="Luecker S."/>
            <person name="Luecker S."/>
        </authorList>
    </citation>
    <scope>NUCLEOTIDE SEQUENCE [LARGE SCALE GENOMIC DNA]</scope>
</reference>
<feature type="transmembrane region" description="Helical" evidence="1">
    <location>
        <begin position="6"/>
        <end position="24"/>
    </location>
</feature>
<keyword evidence="3" id="KW-1185">Reference proteome</keyword>
<accession>A0A0S4LPG5</accession>
<dbReference type="STRING" id="1742973.COMA2_80009"/>
<dbReference type="Pfam" id="PF09997">
    <property type="entry name" value="DUF2238"/>
    <property type="match status" value="1"/>
</dbReference>
<evidence type="ECO:0000313" key="2">
    <source>
        <dbReference type="EMBL" id="CUS39475.1"/>
    </source>
</evidence>
<keyword evidence="1" id="KW-0812">Transmembrane</keyword>
<feature type="transmembrane region" description="Helical" evidence="1">
    <location>
        <begin position="58"/>
        <end position="78"/>
    </location>
</feature>
<keyword evidence="1" id="KW-1133">Transmembrane helix</keyword>